<dbReference type="RefSeq" id="WP_196989901.1">
    <property type="nucleotide sequence ID" value="NZ_JADWYR010000001.1"/>
</dbReference>
<reference evidence="1" key="1">
    <citation type="submission" date="2020-11" db="EMBL/GenBank/DDBJ databases">
        <title>Bacterial whole genome sequence for Panacibacter sp. DH6.</title>
        <authorList>
            <person name="Le V."/>
            <person name="Ko S."/>
            <person name="Ahn C.-Y."/>
            <person name="Oh H.-M."/>
        </authorList>
    </citation>
    <scope>NUCLEOTIDE SEQUENCE</scope>
    <source>
        <strain evidence="1">DH6</strain>
    </source>
</reference>
<dbReference type="SUPFAM" id="SSF56784">
    <property type="entry name" value="HAD-like"/>
    <property type="match status" value="1"/>
</dbReference>
<name>A0A931E5X9_9BACT</name>
<sequence>MQKIKNIIFDLGGIFINIDFKKTEQAFISLGITNFNDYFTQHHASDLFELLETGKISQETFCDLFRSETKTTLTDNEITAAWNALLMDFPSERLEWLDDISKRYSVYLFSNTNKIHYDAFMDIFAKQAGHKNFNDYFIKAYYSHDIGLRKPYPASFEYILQEQQLQPSETLFIDDTWKNIEGAKGVGLQTIHLVPPKTVLDLAL</sequence>
<dbReference type="Gene3D" id="1.10.150.240">
    <property type="entry name" value="Putative phosphatase, domain 2"/>
    <property type="match status" value="1"/>
</dbReference>
<dbReference type="SFLD" id="SFLDS00003">
    <property type="entry name" value="Haloacid_Dehalogenase"/>
    <property type="match status" value="1"/>
</dbReference>
<dbReference type="SFLD" id="SFLDG01129">
    <property type="entry name" value="C1.5:_HAD__Beta-PGM__Phosphata"/>
    <property type="match status" value="1"/>
</dbReference>
<evidence type="ECO:0000313" key="1">
    <source>
        <dbReference type="EMBL" id="MBG9375875.1"/>
    </source>
</evidence>
<dbReference type="CDD" id="cd02603">
    <property type="entry name" value="HAD_sEH-N_like"/>
    <property type="match status" value="1"/>
</dbReference>
<dbReference type="InterPro" id="IPR036412">
    <property type="entry name" value="HAD-like_sf"/>
</dbReference>
<dbReference type="EMBL" id="JADWYR010000001">
    <property type="protein sequence ID" value="MBG9375875.1"/>
    <property type="molecule type" value="Genomic_DNA"/>
</dbReference>
<dbReference type="PANTHER" id="PTHR43611:SF3">
    <property type="entry name" value="FLAVIN MONONUCLEOTIDE HYDROLASE 1, CHLOROPLATIC"/>
    <property type="match status" value="1"/>
</dbReference>
<dbReference type="NCBIfam" id="TIGR01549">
    <property type="entry name" value="HAD-SF-IA-v1"/>
    <property type="match status" value="1"/>
</dbReference>
<dbReference type="Proteomes" id="UP000628448">
    <property type="component" value="Unassembled WGS sequence"/>
</dbReference>
<organism evidence="1 2">
    <name type="scientific">Panacibacter microcysteis</name>
    <dbReference type="NCBI Taxonomy" id="2793269"/>
    <lineage>
        <taxon>Bacteria</taxon>
        <taxon>Pseudomonadati</taxon>
        <taxon>Bacteroidota</taxon>
        <taxon>Chitinophagia</taxon>
        <taxon>Chitinophagales</taxon>
        <taxon>Chitinophagaceae</taxon>
        <taxon>Panacibacter</taxon>
    </lineage>
</organism>
<dbReference type="NCBIfam" id="TIGR01509">
    <property type="entry name" value="HAD-SF-IA-v3"/>
    <property type="match status" value="1"/>
</dbReference>
<dbReference type="InterPro" id="IPR023198">
    <property type="entry name" value="PGP-like_dom2"/>
</dbReference>
<evidence type="ECO:0000313" key="2">
    <source>
        <dbReference type="Proteomes" id="UP000628448"/>
    </source>
</evidence>
<dbReference type="InterPro" id="IPR006439">
    <property type="entry name" value="HAD-SF_hydro_IA"/>
</dbReference>
<proteinExistence type="predicted"/>
<dbReference type="PANTHER" id="PTHR43611">
    <property type="entry name" value="ALPHA-D-GLUCOSE 1-PHOSPHATE PHOSPHATASE"/>
    <property type="match status" value="1"/>
</dbReference>
<dbReference type="InterPro" id="IPR023214">
    <property type="entry name" value="HAD_sf"/>
</dbReference>
<accession>A0A931E5X9</accession>
<keyword evidence="2" id="KW-1185">Reference proteome</keyword>
<comment type="caution">
    <text evidence="1">The sequence shown here is derived from an EMBL/GenBank/DDBJ whole genome shotgun (WGS) entry which is preliminary data.</text>
</comment>
<gene>
    <name evidence="1" type="ORF">I5907_06490</name>
</gene>
<protein>
    <submittedName>
        <fullName evidence="1">HAD family phosphatase</fullName>
    </submittedName>
</protein>
<dbReference type="AlphaFoldDB" id="A0A931E5X9"/>
<dbReference type="Pfam" id="PF00702">
    <property type="entry name" value="Hydrolase"/>
    <property type="match status" value="1"/>
</dbReference>
<dbReference type="Gene3D" id="3.40.50.1000">
    <property type="entry name" value="HAD superfamily/HAD-like"/>
    <property type="match status" value="1"/>
</dbReference>
<dbReference type="PRINTS" id="PR00413">
    <property type="entry name" value="HADHALOGNASE"/>
</dbReference>